<keyword evidence="3" id="KW-0808">Transferase</keyword>
<evidence type="ECO:0000259" key="5">
    <source>
        <dbReference type="Pfam" id="PF00551"/>
    </source>
</evidence>
<keyword evidence="4" id="KW-0648">Protein biosynthesis</keyword>
<evidence type="ECO:0000256" key="1">
    <source>
        <dbReference type="ARBA" id="ARBA00010699"/>
    </source>
</evidence>
<name>A0AA35XGT9_GEOBA</name>
<dbReference type="SUPFAM" id="SSF50486">
    <property type="entry name" value="FMT C-terminal domain-like"/>
    <property type="match status" value="1"/>
</dbReference>
<evidence type="ECO:0000256" key="3">
    <source>
        <dbReference type="ARBA" id="ARBA00022679"/>
    </source>
</evidence>
<dbReference type="InterPro" id="IPR002376">
    <property type="entry name" value="Formyl_transf_N"/>
</dbReference>
<dbReference type="EC" id="2.1.2.9" evidence="2"/>
<dbReference type="Pfam" id="PF02911">
    <property type="entry name" value="Formyl_trans_C"/>
    <property type="match status" value="1"/>
</dbReference>
<dbReference type="CDD" id="cd08646">
    <property type="entry name" value="FMT_core_Met-tRNA-FMT_N"/>
    <property type="match status" value="1"/>
</dbReference>
<dbReference type="EMBL" id="CASHTH010003961">
    <property type="protein sequence ID" value="CAI8051776.1"/>
    <property type="molecule type" value="Genomic_DNA"/>
</dbReference>
<dbReference type="Pfam" id="PF00551">
    <property type="entry name" value="Formyl_trans_N"/>
    <property type="match status" value="1"/>
</dbReference>
<dbReference type="InterPro" id="IPR037022">
    <property type="entry name" value="Formyl_trans_C_sf"/>
</dbReference>
<dbReference type="InterPro" id="IPR044135">
    <property type="entry name" value="Met-tRNA-FMT_C"/>
</dbReference>
<gene>
    <name evidence="7" type="ORF">GBAR_LOCUS28340</name>
</gene>
<feature type="domain" description="Formyl transferase C-terminal" evidence="6">
    <location>
        <begin position="141"/>
        <end position="237"/>
    </location>
</feature>
<proteinExistence type="inferred from homology"/>
<dbReference type="PANTHER" id="PTHR11138">
    <property type="entry name" value="METHIONYL-TRNA FORMYLTRANSFERASE"/>
    <property type="match status" value="1"/>
</dbReference>
<keyword evidence="8" id="KW-1185">Reference proteome</keyword>
<dbReference type="InterPro" id="IPR011034">
    <property type="entry name" value="Formyl_transferase-like_C_sf"/>
</dbReference>
<dbReference type="Gene3D" id="3.40.50.170">
    <property type="entry name" value="Formyl transferase, N-terminal domain"/>
    <property type="match status" value="1"/>
</dbReference>
<dbReference type="GO" id="GO:0004479">
    <property type="term" value="F:methionyl-tRNA formyltransferase activity"/>
    <property type="evidence" value="ECO:0007669"/>
    <property type="project" value="UniProtKB-EC"/>
</dbReference>
<dbReference type="Proteomes" id="UP001174909">
    <property type="component" value="Unassembled WGS sequence"/>
</dbReference>
<comment type="similarity">
    <text evidence="1">Belongs to the Fmt family.</text>
</comment>
<evidence type="ECO:0000256" key="4">
    <source>
        <dbReference type="ARBA" id="ARBA00022917"/>
    </source>
</evidence>
<evidence type="ECO:0000313" key="7">
    <source>
        <dbReference type="EMBL" id="CAI8051776.1"/>
    </source>
</evidence>
<dbReference type="InterPro" id="IPR036477">
    <property type="entry name" value="Formyl_transf_N_sf"/>
</dbReference>
<evidence type="ECO:0000259" key="6">
    <source>
        <dbReference type="Pfam" id="PF02911"/>
    </source>
</evidence>
<feature type="non-terminal residue" evidence="7">
    <location>
        <position position="1"/>
    </location>
</feature>
<reference evidence="7" key="1">
    <citation type="submission" date="2023-03" db="EMBL/GenBank/DDBJ databases">
        <authorList>
            <person name="Steffen K."/>
            <person name="Cardenas P."/>
        </authorList>
    </citation>
    <scope>NUCLEOTIDE SEQUENCE</scope>
</reference>
<organism evidence="7 8">
    <name type="scientific">Geodia barretti</name>
    <name type="common">Barrett's horny sponge</name>
    <dbReference type="NCBI Taxonomy" id="519541"/>
    <lineage>
        <taxon>Eukaryota</taxon>
        <taxon>Metazoa</taxon>
        <taxon>Porifera</taxon>
        <taxon>Demospongiae</taxon>
        <taxon>Heteroscleromorpha</taxon>
        <taxon>Tetractinellida</taxon>
        <taxon>Astrophorina</taxon>
        <taxon>Geodiidae</taxon>
        <taxon>Geodia</taxon>
    </lineage>
</organism>
<accession>A0AA35XGT9</accession>
<evidence type="ECO:0000256" key="2">
    <source>
        <dbReference type="ARBA" id="ARBA00012261"/>
    </source>
</evidence>
<dbReference type="PROSITE" id="PS00373">
    <property type="entry name" value="GART"/>
    <property type="match status" value="1"/>
</dbReference>
<dbReference type="SUPFAM" id="SSF53328">
    <property type="entry name" value="Formyltransferase"/>
    <property type="match status" value="1"/>
</dbReference>
<dbReference type="InterPro" id="IPR001555">
    <property type="entry name" value="GART_AS"/>
</dbReference>
<protein>
    <recommendedName>
        <fullName evidence="2">methionyl-tRNA formyltransferase</fullName>
        <ecNumber evidence="2">2.1.2.9</ecNumber>
    </recommendedName>
</protein>
<dbReference type="AlphaFoldDB" id="A0AA35XGT9"/>
<dbReference type="GO" id="GO:0005829">
    <property type="term" value="C:cytosol"/>
    <property type="evidence" value="ECO:0007669"/>
    <property type="project" value="TreeGrafter"/>
</dbReference>
<dbReference type="CDD" id="cd08704">
    <property type="entry name" value="Met_tRNA_FMT_C"/>
    <property type="match status" value="1"/>
</dbReference>
<sequence>HRQALPKRSEQWLIFAPDLIVVAAYGRILPTPVLNLPNLGCLNLHPSLLPAYRGPSPVVGALLAGDDTTGVTLMLMDEGMDTGPIIAQRTRVVAPDDDADSLTAALFSDGSDLLLQNLGDWMTGAIIPQPQDDARATYTAKIERAAGAVDWELPAELLARRRRAYAPWPGLYTRWEDKELKLLDVAAAATSDIAPGLVVSADGTEISIGTGAGILTVNKLQLEGRRPATAGEFLRGYPQFVGAELSRDGAGQ</sequence>
<dbReference type="InterPro" id="IPR041711">
    <property type="entry name" value="Met-tRNA-FMT_N"/>
</dbReference>
<dbReference type="Gene3D" id="3.10.25.10">
    <property type="entry name" value="Formyl transferase, C-terminal domain"/>
    <property type="match status" value="1"/>
</dbReference>
<feature type="domain" description="Formyl transferase N-terminal" evidence="5">
    <location>
        <begin position="7"/>
        <end position="116"/>
    </location>
</feature>
<dbReference type="InterPro" id="IPR005793">
    <property type="entry name" value="Formyl_trans_C"/>
</dbReference>
<evidence type="ECO:0000313" key="8">
    <source>
        <dbReference type="Proteomes" id="UP001174909"/>
    </source>
</evidence>
<comment type="caution">
    <text evidence="7">The sequence shown here is derived from an EMBL/GenBank/DDBJ whole genome shotgun (WGS) entry which is preliminary data.</text>
</comment>
<dbReference type="PANTHER" id="PTHR11138:SF5">
    <property type="entry name" value="METHIONYL-TRNA FORMYLTRANSFERASE, MITOCHONDRIAL"/>
    <property type="match status" value="1"/>
</dbReference>